<evidence type="ECO:0008006" key="4">
    <source>
        <dbReference type="Google" id="ProtNLM"/>
    </source>
</evidence>
<comment type="caution">
    <text evidence="2">The sequence shown here is derived from an EMBL/GenBank/DDBJ whole genome shotgun (WGS) entry which is preliminary data.</text>
</comment>
<dbReference type="EMBL" id="JAUJEA010000004">
    <property type="protein sequence ID" value="MDN5202517.1"/>
    <property type="molecule type" value="Genomic_DNA"/>
</dbReference>
<dbReference type="RefSeq" id="WP_346752541.1">
    <property type="nucleotide sequence ID" value="NZ_JAUJEA010000004.1"/>
</dbReference>
<name>A0ABT8KR86_9BACT</name>
<keyword evidence="3" id="KW-1185">Reference proteome</keyword>
<accession>A0ABT8KR86</accession>
<dbReference type="Proteomes" id="UP001172082">
    <property type="component" value="Unassembled WGS sequence"/>
</dbReference>
<keyword evidence="1" id="KW-0812">Transmembrane</keyword>
<organism evidence="2 3">
    <name type="scientific">Splendidivirga corallicola</name>
    <dbReference type="NCBI Taxonomy" id="3051826"/>
    <lineage>
        <taxon>Bacteria</taxon>
        <taxon>Pseudomonadati</taxon>
        <taxon>Bacteroidota</taxon>
        <taxon>Cytophagia</taxon>
        <taxon>Cytophagales</taxon>
        <taxon>Splendidivirgaceae</taxon>
        <taxon>Splendidivirga</taxon>
    </lineage>
</organism>
<evidence type="ECO:0000313" key="3">
    <source>
        <dbReference type="Proteomes" id="UP001172082"/>
    </source>
</evidence>
<keyword evidence="1" id="KW-0472">Membrane</keyword>
<feature type="transmembrane region" description="Helical" evidence="1">
    <location>
        <begin position="115"/>
        <end position="136"/>
    </location>
</feature>
<keyword evidence="1" id="KW-1133">Transmembrane helix</keyword>
<evidence type="ECO:0000256" key="1">
    <source>
        <dbReference type="SAM" id="Phobius"/>
    </source>
</evidence>
<feature type="transmembrane region" description="Helical" evidence="1">
    <location>
        <begin position="57"/>
        <end position="78"/>
    </location>
</feature>
<proteinExistence type="predicted"/>
<sequence length="236" mass="26684">MPVTVNDQYWLNRSKSVLDGSLDKIDKASEKLEALIRWAFPIFTASSIFSIEYNEISVGWTFLLASPYLLLLLSYWLILQVKAPVPTSYDPRIPHIIKKSYQDASGVKGRRLKRATISTLATIVVLSLALYSSFVIKRLDVKESLKVSYWYESPVEAQVATLVTLKSGIDFETRVYSECDTMSKYSIGTSSGQTLEFKINTSKCKKYKVELIWKGEGDIEKKIAKEITIKSLQSGK</sequence>
<evidence type="ECO:0000313" key="2">
    <source>
        <dbReference type="EMBL" id="MDN5202517.1"/>
    </source>
</evidence>
<gene>
    <name evidence="2" type="ORF">QQ008_14110</name>
</gene>
<protein>
    <recommendedName>
        <fullName evidence="4">DUF4178 domain-containing protein</fullName>
    </recommendedName>
</protein>
<reference evidence="2" key="1">
    <citation type="submission" date="2023-06" db="EMBL/GenBank/DDBJ databases">
        <title>Genomic of Parafulvivirga corallium.</title>
        <authorList>
            <person name="Wang G."/>
        </authorList>
    </citation>
    <scope>NUCLEOTIDE SEQUENCE</scope>
    <source>
        <strain evidence="2">BMA10</strain>
    </source>
</reference>
<feature type="transmembrane region" description="Helical" evidence="1">
    <location>
        <begin position="34"/>
        <end position="51"/>
    </location>
</feature>